<organism evidence="3 4">
    <name type="scientific">Penicillium capsulatum</name>
    <dbReference type="NCBI Taxonomy" id="69766"/>
    <lineage>
        <taxon>Eukaryota</taxon>
        <taxon>Fungi</taxon>
        <taxon>Dikarya</taxon>
        <taxon>Ascomycota</taxon>
        <taxon>Pezizomycotina</taxon>
        <taxon>Eurotiomycetes</taxon>
        <taxon>Eurotiomycetidae</taxon>
        <taxon>Eurotiales</taxon>
        <taxon>Aspergillaceae</taxon>
        <taxon>Penicillium</taxon>
    </lineage>
</organism>
<dbReference type="OrthoDB" id="2130169at2759"/>
<dbReference type="InterPro" id="IPR016040">
    <property type="entry name" value="NAD(P)-bd_dom"/>
</dbReference>
<protein>
    <recommendedName>
        <fullName evidence="2">NAD(P)-binding domain-containing protein</fullName>
    </recommendedName>
</protein>
<dbReference type="Proteomes" id="UP001146351">
    <property type="component" value="Unassembled WGS sequence"/>
</dbReference>
<dbReference type="EMBL" id="JAPQKO010000001">
    <property type="protein sequence ID" value="KAJ5182675.1"/>
    <property type="molecule type" value="Genomic_DNA"/>
</dbReference>
<dbReference type="PANTHER" id="PTHR48079:SF7">
    <property type="entry name" value="NAD(P)-BINDING DOMAIN-CONTAINING PROTEIN-RELATED"/>
    <property type="match status" value="1"/>
</dbReference>
<dbReference type="Gene3D" id="3.40.50.720">
    <property type="entry name" value="NAD(P)-binding Rossmann-like Domain"/>
    <property type="match status" value="2"/>
</dbReference>
<proteinExistence type="predicted"/>
<evidence type="ECO:0000256" key="1">
    <source>
        <dbReference type="SAM" id="MobiDB-lite"/>
    </source>
</evidence>
<dbReference type="PANTHER" id="PTHR48079">
    <property type="entry name" value="PROTEIN YEEZ"/>
    <property type="match status" value="1"/>
</dbReference>
<comment type="caution">
    <text evidence="3">The sequence shown here is derived from an EMBL/GenBank/DDBJ whole genome shotgun (WGS) entry which is preliminary data.</text>
</comment>
<dbReference type="Pfam" id="PF13460">
    <property type="entry name" value="NAD_binding_10"/>
    <property type="match status" value="1"/>
</dbReference>
<dbReference type="GO" id="GO:0005737">
    <property type="term" value="C:cytoplasm"/>
    <property type="evidence" value="ECO:0007669"/>
    <property type="project" value="TreeGrafter"/>
</dbReference>
<dbReference type="InterPro" id="IPR051783">
    <property type="entry name" value="NAD(P)-dependent_oxidoreduct"/>
</dbReference>
<evidence type="ECO:0000259" key="2">
    <source>
        <dbReference type="Pfam" id="PF13460"/>
    </source>
</evidence>
<sequence>MTSPKVFLESHSQSDHQSTGATGYIGGDGLYALANAHPDWQLSALVRNKDKAAQLTSKYPQIRVVHGNLDSSDIIEEEVKNADISDGLTSLLDFADCDHVAAAQAIAKGAQHHTADRPLWLIHTSGTGILAVEDQRASSYGIERPKEYNDWEGVSELVNLPSDALHRNVDEIIIGAGQRDPSSVRTAVVCPPTIYGPGRGSGNTKSVQAYLLSAAVLKRGKGLLVGKGENVWHEVHVQDLSNVFLALGEAAAAGGGKATWGDEGYYLAENGSFVWGDIQRAVAQAAYDQKYISSPEVESLDNAQITEISPFGLYLWGTNSRGHAYRARKLFGWEPKQPKLVELIPDIVALEAKGLGL</sequence>
<keyword evidence="4" id="KW-1185">Reference proteome</keyword>
<feature type="region of interest" description="Disordered" evidence="1">
    <location>
        <begin position="1"/>
        <end position="20"/>
    </location>
</feature>
<gene>
    <name evidence="3" type="ORF">N7492_000291</name>
</gene>
<dbReference type="AlphaFoldDB" id="A0A9W9IQ53"/>
<dbReference type="GO" id="GO:0004029">
    <property type="term" value="F:aldehyde dehydrogenase (NAD+) activity"/>
    <property type="evidence" value="ECO:0007669"/>
    <property type="project" value="TreeGrafter"/>
</dbReference>
<evidence type="ECO:0000313" key="4">
    <source>
        <dbReference type="Proteomes" id="UP001146351"/>
    </source>
</evidence>
<dbReference type="InterPro" id="IPR036291">
    <property type="entry name" value="NAD(P)-bd_dom_sf"/>
</dbReference>
<name>A0A9W9IQ53_9EURO</name>
<reference evidence="3" key="1">
    <citation type="submission" date="2022-11" db="EMBL/GenBank/DDBJ databases">
        <authorList>
            <person name="Petersen C."/>
        </authorList>
    </citation>
    <scope>NUCLEOTIDE SEQUENCE</scope>
    <source>
        <strain evidence="3">IBT 21917</strain>
    </source>
</reference>
<reference evidence="3" key="2">
    <citation type="journal article" date="2023" name="IMA Fungus">
        <title>Comparative genomic study of the Penicillium genus elucidates a diverse pangenome and 15 lateral gene transfer events.</title>
        <authorList>
            <person name="Petersen C."/>
            <person name="Sorensen T."/>
            <person name="Nielsen M.R."/>
            <person name="Sondergaard T.E."/>
            <person name="Sorensen J.L."/>
            <person name="Fitzpatrick D.A."/>
            <person name="Frisvad J.C."/>
            <person name="Nielsen K.L."/>
        </authorList>
    </citation>
    <scope>NUCLEOTIDE SEQUENCE</scope>
    <source>
        <strain evidence="3">IBT 21917</strain>
    </source>
</reference>
<accession>A0A9W9IQ53</accession>
<dbReference type="SUPFAM" id="SSF51735">
    <property type="entry name" value="NAD(P)-binding Rossmann-fold domains"/>
    <property type="match status" value="1"/>
</dbReference>
<evidence type="ECO:0000313" key="3">
    <source>
        <dbReference type="EMBL" id="KAJ5182675.1"/>
    </source>
</evidence>
<feature type="domain" description="NAD(P)-binding" evidence="2">
    <location>
        <begin position="20"/>
        <end position="84"/>
    </location>
</feature>